<dbReference type="AlphaFoldDB" id="A0A2G7FNI9"/>
<protein>
    <submittedName>
        <fullName evidence="2">Uncharacterized protein</fullName>
    </submittedName>
</protein>
<name>A0A2G7FNI9_9EURO</name>
<accession>A0A2G7FNI9</accession>
<evidence type="ECO:0000256" key="1">
    <source>
        <dbReference type="SAM" id="MobiDB-lite"/>
    </source>
</evidence>
<dbReference type="Gene3D" id="3.40.390.10">
    <property type="entry name" value="Collagenase (Catalytic Domain)"/>
    <property type="match status" value="1"/>
</dbReference>
<feature type="region of interest" description="Disordered" evidence="1">
    <location>
        <begin position="199"/>
        <end position="232"/>
    </location>
</feature>
<keyword evidence="3" id="KW-1185">Reference proteome</keyword>
<organism evidence="2 3">
    <name type="scientific">Aspergillus arachidicola</name>
    <dbReference type="NCBI Taxonomy" id="656916"/>
    <lineage>
        <taxon>Eukaryota</taxon>
        <taxon>Fungi</taxon>
        <taxon>Dikarya</taxon>
        <taxon>Ascomycota</taxon>
        <taxon>Pezizomycotina</taxon>
        <taxon>Eurotiomycetes</taxon>
        <taxon>Eurotiomycetidae</taxon>
        <taxon>Eurotiales</taxon>
        <taxon>Aspergillaceae</taxon>
        <taxon>Aspergillus</taxon>
        <taxon>Aspergillus subgen. Circumdati</taxon>
    </lineage>
</organism>
<comment type="caution">
    <text evidence="2">The sequence shown here is derived from an EMBL/GenBank/DDBJ whole genome shotgun (WGS) entry which is preliminary data.</text>
</comment>
<dbReference type="STRING" id="656916.A0A2G7FNI9"/>
<gene>
    <name evidence="2" type="ORF">AARAC_000114</name>
</gene>
<dbReference type="Proteomes" id="UP000231358">
    <property type="component" value="Unassembled WGS sequence"/>
</dbReference>
<dbReference type="InterPro" id="IPR024079">
    <property type="entry name" value="MetalloPept_cat_dom_sf"/>
</dbReference>
<evidence type="ECO:0000313" key="3">
    <source>
        <dbReference type="Proteomes" id="UP000231358"/>
    </source>
</evidence>
<dbReference type="GO" id="GO:0008237">
    <property type="term" value="F:metallopeptidase activity"/>
    <property type="evidence" value="ECO:0007669"/>
    <property type="project" value="InterPro"/>
</dbReference>
<sequence>MDTPGWQHFFAADPPGVEGWASEKYQAHYLQVHSKPSPPGRSAKIIGMGTIKLDSAAPLSSGRIIGNTNAGFEMFFCDGFFRHKYLNDITNGEKKRVQSLPDLVSYEHLLAHEWTHVDLLGSSFQVMDIEVRNLDLGIKSKRVFGAQWASVLAWYGPSLPRVGVKYNADNYAWFWTNNWFNEKWDWKDNGFDPKYAPENTTNAVGGPENISGPGLGVQIPDKDQTGEQKNCHAAANDPREVFCDYLGEPYSEWLKDREKPFTSEGG</sequence>
<reference evidence="2 3" key="1">
    <citation type="submission" date="2017-05" db="EMBL/GenBank/DDBJ databases">
        <title>Genome sequence for an aflatoxigenic pathogen of Argentinian peanut, Aspergillus arachidicola.</title>
        <authorList>
            <person name="Moore G."/>
            <person name="Beltz S.B."/>
            <person name="Mack B.M."/>
        </authorList>
    </citation>
    <scope>NUCLEOTIDE SEQUENCE [LARGE SCALE GENOMIC DNA]</scope>
    <source>
        <strain evidence="2 3">CBS 117610</strain>
    </source>
</reference>
<feature type="compositionally biased region" description="Basic and acidic residues" evidence="1">
    <location>
        <begin position="220"/>
        <end position="230"/>
    </location>
</feature>
<proteinExistence type="predicted"/>
<dbReference type="EMBL" id="NEXV01000528">
    <property type="protein sequence ID" value="PIG82178.1"/>
    <property type="molecule type" value="Genomic_DNA"/>
</dbReference>
<evidence type="ECO:0000313" key="2">
    <source>
        <dbReference type="EMBL" id="PIG82178.1"/>
    </source>
</evidence>